<organism evidence="2 3">
    <name type="scientific">Quadrisphaera granulorum</name>
    <dbReference type="NCBI Taxonomy" id="317664"/>
    <lineage>
        <taxon>Bacteria</taxon>
        <taxon>Bacillati</taxon>
        <taxon>Actinomycetota</taxon>
        <taxon>Actinomycetes</taxon>
        <taxon>Kineosporiales</taxon>
        <taxon>Kineosporiaceae</taxon>
        <taxon>Quadrisphaera</taxon>
    </lineage>
</organism>
<protein>
    <submittedName>
        <fullName evidence="2">Uncharacterized protein</fullName>
    </submittedName>
</protein>
<name>A0A316A9K8_9ACTN</name>
<reference evidence="2 3" key="1">
    <citation type="submission" date="2018-03" db="EMBL/GenBank/DDBJ databases">
        <title>Genomic Encyclopedia of Archaeal and Bacterial Type Strains, Phase II (KMG-II): from individual species to whole genera.</title>
        <authorList>
            <person name="Goeker M."/>
        </authorList>
    </citation>
    <scope>NUCLEOTIDE SEQUENCE [LARGE SCALE GENOMIC DNA]</scope>
    <source>
        <strain evidence="2 3">DSM 44889</strain>
    </source>
</reference>
<feature type="transmembrane region" description="Helical" evidence="1">
    <location>
        <begin position="119"/>
        <end position="138"/>
    </location>
</feature>
<dbReference type="RefSeq" id="WP_109773758.1">
    <property type="nucleotide sequence ID" value="NZ_QGDQ01000007.1"/>
</dbReference>
<keyword evidence="1" id="KW-1133">Transmembrane helix</keyword>
<comment type="caution">
    <text evidence="2">The sequence shown here is derived from an EMBL/GenBank/DDBJ whole genome shotgun (WGS) entry which is preliminary data.</text>
</comment>
<dbReference type="EMBL" id="QGDQ01000007">
    <property type="protein sequence ID" value="PWJ54445.1"/>
    <property type="molecule type" value="Genomic_DNA"/>
</dbReference>
<proteinExistence type="predicted"/>
<dbReference type="AlphaFoldDB" id="A0A316A9K8"/>
<evidence type="ECO:0000313" key="3">
    <source>
        <dbReference type="Proteomes" id="UP000245469"/>
    </source>
</evidence>
<dbReference type="Proteomes" id="UP000245469">
    <property type="component" value="Unassembled WGS sequence"/>
</dbReference>
<gene>
    <name evidence="2" type="ORF">BXY45_107141</name>
</gene>
<keyword evidence="3" id="KW-1185">Reference proteome</keyword>
<feature type="transmembrane region" description="Helical" evidence="1">
    <location>
        <begin position="94"/>
        <end position="113"/>
    </location>
</feature>
<keyword evidence="1" id="KW-0472">Membrane</keyword>
<evidence type="ECO:0000313" key="2">
    <source>
        <dbReference type="EMBL" id="PWJ54445.1"/>
    </source>
</evidence>
<sequence>MSSATPVSVWSPSWYRAAARLAAVGVATGALTGNVLVLLLTGPSLLTDPWDGAAFTIASLAGGLLAVPVVVLGATTGLVVAARAPRRRVLATSLLLLWPVALAGGIGAMTIVLSGLETGWTLLTIGVVLAVVVASVVVTQPWVTAPLRSPNALPATAKAGAGSDE</sequence>
<feature type="transmembrane region" description="Helical" evidence="1">
    <location>
        <begin position="21"/>
        <end position="41"/>
    </location>
</feature>
<accession>A0A316A9K8</accession>
<evidence type="ECO:0000256" key="1">
    <source>
        <dbReference type="SAM" id="Phobius"/>
    </source>
</evidence>
<feature type="transmembrane region" description="Helical" evidence="1">
    <location>
        <begin position="53"/>
        <end position="82"/>
    </location>
</feature>
<keyword evidence="1" id="KW-0812">Transmembrane</keyword>